<evidence type="ECO:0000313" key="7">
    <source>
        <dbReference type="Proteomes" id="UP000475325"/>
    </source>
</evidence>
<feature type="repeat" description="ANK" evidence="3">
    <location>
        <begin position="1301"/>
        <end position="1326"/>
    </location>
</feature>
<keyword evidence="5" id="KW-0732">Signal</keyword>
<sequence>MQHICRPRSVLLLLLVPCVSALDWEEFTNNFATDLAPLITLFGEQVSKQFLSESLSIWDNVIFAMAPLGLLTAVVSAIRVCGTPSMRAFIGRAQESPGTAEVELLSCTSETTAELFNEGGIARVFGEPRILEVMVKARDDSPGALTVGLFSDVRGPFWKEVGISSRDLLLRLRDGVGHTDLEKKLKSRYHRPNLSLNVGITQLPKLVTYSAAVVGVVLQTGMLVFAALTVYTYPDKFLTAAEKPAEPYAFPMTLSGTVLVCFGMFLCAFIIERSTDEVHYKQRDPDPKNKCKIYWVQPGGQNIGDQVFGSFIGYSEKLHYIRSTKADQGGGDVIMLWIAVITSVLGFILQFVGLRALHASVILFQVGSTLLMAIIRAMLRTQRLDSIKNVLGSYDSRNGGKHPFSQNPRLLHGHELDLLALHLFKADTMTISVDKGAQLEFVPRPMRKSSGVRSNSLELNFDIGRGSPENVTQALEAREQLTDMTSCVKGPTWDDLEVRVAAKQLAATIEGVMEVLATLKGSAASPGEILKWKVTVNTTMISSLSRPTILSNPPEGAPVGASTRHASEVFPLSSLSSRRHAQEIPGGVPISDTFALFIEKGDGLSWKARLSQLEALIGLWALSITVYDIRDEKEDEIIPNHRIISTRDFAKTNTWYHVWVQRRLSGTCGPIRRDLIHKNRNYTVDKHLFGRLNPFPADEVEPEVFAVKTQNSTITMCAQDVFMFFLSAALQDIDDIQGTTETRDQAGRHSIAMALQNSTVESLADRFETSGLGSREDAYMCIFPVLQHLNMMPNVGDVLNAVLTQCETYKRHGKWLDAEGLLQWLSNTSVVVGAHTALEALAELYYAAMRELDITISNLGFGGISKMLKENKDPDILPKVREYAWIGLRIAEERGLDDQKKQLLASGAREDLVPGYSYTPEVSLNPIDWAKRNNIVMMKYLTGRKNVNLNARDDLDGLSAIFWAIIHENTEMAMLLLQHGVETNISDKGGKILLSYAAEHGLLGVLEILLKNNTLNINTPENLTNMAPLMFAAKQGFIECVRLLLNEPYLAIDRRDRNGYTALHLATMEGHFEIVQLLSSHGADISAEEPSKKLTTLHMAANRGDGRIVQYFLDKGVDTEQQDSTGRTPLDLAAGSGHIGVVAILLTKGAQVFVTPWTLRDRLHGRTAVRPAAKHGHLQVLKLLFEHKGNESSAEKSEGWDDNKGICLYEGIIGRHEGVVDYIMDPTAEERLEQIYAKSTVAQVAIRTGNLSMVQLILKKRTTIDGTKKTWELHSALGKGNLDILKLVLNSGADINARSEKGEATLHIATKRGDNHIVEYLLKHGAVVGIVALNGHTALHEAAIHNRFEIARMLLDRGADIHALDTLGKTPLYCAAEYGRSEVLKVLVEAGADGDAIIASGETALYVASSKGYESIVQTLLQHGGRASVNKYETRSLRTPLIAAVDNISSLDGIVKLLFDAGASPNSKDANGETAIFKATRRGHYDIILLLLKAGTDLGSLDHTGKSVLFSAVEMGQYAIAKQLIDAGASVNARDNMGQTPLFFCLKGEEKFYKMAELLLENGALVDGQDRLGRTVLDLAIAGGLRDLEELLRRELGIQEWNTSAS</sequence>
<dbReference type="Pfam" id="PF12796">
    <property type="entry name" value="Ank_2"/>
    <property type="match status" value="5"/>
</dbReference>
<keyword evidence="2 3" id="KW-0040">ANK repeat</keyword>
<dbReference type="InterPro" id="IPR036770">
    <property type="entry name" value="Ankyrin_rpt-contain_sf"/>
</dbReference>
<feature type="repeat" description="ANK" evidence="3">
    <location>
        <begin position="1471"/>
        <end position="1503"/>
    </location>
</feature>
<feature type="repeat" description="ANK" evidence="3">
    <location>
        <begin position="1092"/>
        <end position="1124"/>
    </location>
</feature>
<dbReference type="SMART" id="SM00248">
    <property type="entry name" value="ANK"/>
    <property type="match status" value="18"/>
</dbReference>
<dbReference type="PANTHER" id="PTHR24171:SF9">
    <property type="entry name" value="ANKYRIN REPEAT DOMAIN-CONTAINING PROTEIN 39"/>
    <property type="match status" value="1"/>
</dbReference>
<keyword evidence="4" id="KW-0812">Transmembrane</keyword>
<feature type="repeat" description="ANK" evidence="3">
    <location>
        <begin position="956"/>
        <end position="988"/>
    </location>
</feature>
<keyword evidence="4" id="KW-1133">Transmembrane helix</keyword>
<evidence type="ECO:0000256" key="5">
    <source>
        <dbReference type="SAM" id="SignalP"/>
    </source>
</evidence>
<feature type="signal peptide" evidence="5">
    <location>
        <begin position="1"/>
        <end position="21"/>
    </location>
</feature>
<feature type="repeat" description="ANK" evidence="3">
    <location>
        <begin position="1334"/>
        <end position="1366"/>
    </location>
</feature>
<feature type="transmembrane region" description="Helical" evidence="4">
    <location>
        <begin position="206"/>
        <end position="228"/>
    </location>
</feature>
<dbReference type="PRINTS" id="PR01415">
    <property type="entry name" value="ANKYRIN"/>
</dbReference>
<evidence type="ECO:0000256" key="4">
    <source>
        <dbReference type="SAM" id="Phobius"/>
    </source>
</evidence>
<dbReference type="Gene3D" id="1.25.40.20">
    <property type="entry name" value="Ankyrin repeat-containing domain"/>
    <property type="match status" value="3"/>
</dbReference>
<feature type="repeat" description="ANK" evidence="3">
    <location>
        <begin position="1504"/>
        <end position="1536"/>
    </location>
</feature>
<feature type="transmembrane region" description="Helical" evidence="4">
    <location>
        <begin position="248"/>
        <end position="271"/>
    </location>
</feature>
<name>A0A7C8JAV8_ORBOL</name>
<keyword evidence="4" id="KW-0472">Membrane</keyword>
<feature type="repeat" description="ANK" evidence="3">
    <location>
        <begin position="1367"/>
        <end position="1393"/>
    </location>
</feature>
<reference evidence="6 7" key="1">
    <citation type="submission" date="2019-06" db="EMBL/GenBank/DDBJ databases">
        <authorList>
            <person name="Palmer J.M."/>
        </authorList>
    </citation>
    <scope>NUCLEOTIDE SEQUENCE [LARGE SCALE GENOMIC DNA]</scope>
    <source>
        <strain evidence="6 7">TWF102</strain>
    </source>
</reference>
<gene>
    <name evidence="6" type="ORF">TWF102_006209</name>
</gene>
<dbReference type="SUPFAM" id="SSF48403">
    <property type="entry name" value="Ankyrin repeat"/>
    <property type="match status" value="2"/>
</dbReference>
<keyword evidence="1" id="KW-0677">Repeat</keyword>
<dbReference type="PROSITE" id="PS50297">
    <property type="entry name" value="ANK_REP_REGION"/>
    <property type="match status" value="10"/>
</dbReference>
<proteinExistence type="predicted"/>
<accession>A0A7C8JAV8</accession>
<feature type="chain" id="PRO_5028977724" evidence="5">
    <location>
        <begin position="22"/>
        <end position="1606"/>
    </location>
</feature>
<feature type="repeat" description="ANK" evidence="3">
    <location>
        <begin position="1058"/>
        <end position="1090"/>
    </location>
</feature>
<dbReference type="PANTHER" id="PTHR24171">
    <property type="entry name" value="ANKYRIN REPEAT DOMAIN-CONTAINING PROTEIN 39-RELATED"/>
    <property type="match status" value="1"/>
</dbReference>
<dbReference type="EMBL" id="WIQW01000032">
    <property type="protein sequence ID" value="KAF3098224.1"/>
    <property type="molecule type" value="Genomic_DNA"/>
</dbReference>
<dbReference type="PROSITE" id="PS50088">
    <property type="entry name" value="ANK_REPEAT"/>
    <property type="match status" value="12"/>
</dbReference>
<feature type="transmembrane region" description="Helical" evidence="4">
    <location>
        <begin position="61"/>
        <end position="82"/>
    </location>
</feature>
<dbReference type="InterPro" id="IPR002110">
    <property type="entry name" value="Ankyrin_rpt"/>
</dbReference>
<evidence type="ECO:0000313" key="6">
    <source>
        <dbReference type="EMBL" id="KAF3098224.1"/>
    </source>
</evidence>
<evidence type="ECO:0000256" key="1">
    <source>
        <dbReference type="ARBA" id="ARBA00022737"/>
    </source>
</evidence>
<feature type="repeat" description="ANK" evidence="3">
    <location>
        <begin position="1273"/>
        <end position="1300"/>
    </location>
</feature>
<feature type="repeat" description="ANK" evidence="3">
    <location>
        <begin position="1125"/>
        <end position="1152"/>
    </location>
</feature>
<organism evidence="6 7">
    <name type="scientific">Orbilia oligospora</name>
    <name type="common">Nematode-trapping fungus</name>
    <name type="synonym">Arthrobotrys oligospora</name>
    <dbReference type="NCBI Taxonomy" id="2813651"/>
    <lineage>
        <taxon>Eukaryota</taxon>
        <taxon>Fungi</taxon>
        <taxon>Dikarya</taxon>
        <taxon>Ascomycota</taxon>
        <taxon>Pezizomycotina</taxon>
        <taxon>Orbiliomycetes</taxon>
        <taxon>Orbiliales</taxon>
        <taxon>Orbiliaceae</taxon>
        <taxon>Orbilia</taxon>
    </lineage>
</organism>
<dbReference type="Proteomes" id="UP000475325">
    <property type="component" value="Unassembled WGS sequence"/>
</dbReference>
<evidence type="ECO:0000256" key="3">
    <source>
        <dbReference type="PROSITE-ProRule" id="PRU00023"/>
    </source>
</evidence>
<comment type="caution">
    <text evidence="6">The sequence shown here is derived from an EMBL/GenBank/DDBJ whole genome shotgun (WGS) entry which is preliminary data.</text>
</comment>
<feature type="repeat" description="ANK" evidence="3">
    <location>
        <begin position="1164"/>
        <end position="1196"/>
    </location>
</feature>
<dbReference type="Pfam" id="PF00023">
    <property type="entry name" value="Ank"/>
    <property type="match status" value="2"/>
</dbReference>
<feature type="transmembrane region" description="Helical" evidence="4">
    <location>
        <begin position="333"/>
        <end position="353"/>
    </location>
</feature>
<protein>
    <submittedName>
        <fullName evidence="6">Uncharacterized protein</fullName>
    </submittedName>
</protein>
<feature type="repeat" description="ANK" evidence="3">
    <location>
        <begin position="1400"/>
        <end position="1432"/>
    </location>
</feature>
<evidence type="ECO:0000256" key="2">
    <source>
        <dbReference type="ARBA" id="ARBA00023043"/>
    </source>
</evidence>